<evidence type="ECO:0000256" key="10">
    <source>
        <dbReference type="ARBA" id="ARBA00022989"/>
    </source>
</evidence>
<dbReference type="EMBL" id="KJ562276">
    <property type="protein sequence ID" value="AIA23819.1"/>
    <property type="molecule type" value="Genomic_DNA"/>
</dbReference>
<keyword evidence="12 17" id="KW-0830">Ubiquinone</keyword>
<dbReference type="Pfam" id="PF00420">
    <property type="entry name" value="Oxidored_q2"/>
    <property type="match status" value="1"/>
</dbReference>
<comment type="catalytic activity">
    <reaction evidence="16">
        <text>a ubiquinone + NADH + 5 H(+)(in) = a ubiquinol + NAD(+) + 4 H(+)(out)</text>
        <dbReference type="Rhea" id="RHEA:29091"/>
        <dbReference type="Rhea" id="RHEA-COMP:9565"/>
        <dbReference type="Rhea" id="RHEA-COMP:9566"/>
        <dbReference type="ChEBI" id="CHEBI:15378"/>
        <dbReference type="ChEBI" id="CHEBI:16389"/>
        <dbReference type="ChEBI" id="CHEBI:17976"/>
        <dbReference type="ChEBI" id="CHEBI:57540"/>
        <dbReference type="ChEBI" id="CHEBI:57945"/>
        <dbReference type="EC" id="7.1.1.2"/>
    </reaction>
    <physiologicalReaction direction="left-to-right" evidence="16">
        <dbReference type="Rhea" id="RHEA:29092"/>
    </physiologicalReaction>
</comment>
<evidence type="ECO:0000256" key="15">
    <source>
        <dbReference type="ARBA" id="ARBA00043911"/>
    </source>
</evidence>
<evidence type="ECO:0000256" key="1">
    <source>
        <dbReference type="ARBA" id="ARBA00004225"/>
    </source>
</evidence>
<reference evidence="18" key="1">
    <citation type="journal article" date="2014" name="Mitochondrial DNA">
        <title>The complete mitochondrial genome sequence of Xenocypris davidi (Bleeker).</title>
        <authorList>
            <person name="Liu Y."/>
        </authorList>
    </citation>
    <scope>NUCLEOTIDE SEQUENCE</scope>
</reference>
<evidence type="ECO:0000256" key="16">
    <source>
        <dbReference type="ARBA" id="ARBA00048769"/>
    </source>
</evidence>
<evidence type="ECO:0000313" key="18">
    <source>
        <dbReference type="EMBL" id="AIA23819.1"/>
    </source>
</evidence>
<comment type="function">
    <text evidence="15">Core subunit of the mitochondrial membrane respiratory chain NADH dehydrogenase (Complex I) which catalyzes electron transfer from NADH through the respiratory chain, using ubiquinone as an electron acceptor. Part of the enzyme membrane arm which is embedded in the lipid bilayer and involved in proton translocation.</text>
</comment>
<dbReference type="InterPro" id="IPR039428">
    <property type="entry name" value="NUOK/Mnh_C1-like"/>
</dbReference>
<dbReference type="GeneID" id="19524539"/>
<keyword evidence="11 17" id="KW-0520">NAD</keyword>
<keyword evidence="14 17" id="KW-0472">Membrane</keyword>
<evidence type="ECO:0000256" key="6">
    <source>
        <dbReference type="ARBA" id="ARBA00022660"/>
    </source>
</evidence>
<dbReference type="AlphaFoldDB" id="A0A059XLT7"/>
<evidence type="ECO:0000256" key="13">
    <source>
        <dbReference type="ARBA" id="ARBA00023128"/>
    </source>
</evidence>
<sequence length="98" mass="10574">MTLIQLSFTSVFFLGLFGLAFYRVHLLSALLCLESMMLALFLALSTWSLQMSSTSFSAAPLLLLAFSACEAGVGLALMVATARTHGSDHLQNLNLLQC</sequence>
<dbReference type="EC" id="7.1.1.2" evidence="3 17"/>
<dbReference type="PANTHER" id="PTHR11434">
    <property type="entry name" value="NADH-UBIQUINONE OXIDOREDUCTASE SUBUNIT ND4L"/>
    <property type="match status" value="1"/>
</dbReference>
<evidence type="ECO:0000256" key="7">
    <source>
        <dbReference type="ARBA" id="ARBA00022692"/>
    </source>
</evidence>
<feature type="transmembrane region" description="Helical" evidence="17">
    <location>
        <begin position="61"/>
        <end position="82"/>
    </location>
</feature>
<evidence type="ECO:0000256" key="9">
    <source>
        <dbReference type="ARBA" id="ARBA00022982"/>
    </source>
</evidence>
<evidence type="ECO:0000256" key="2">
    <source>
        <dbReference type="ARBA" id="ARBA00010519"/>
    </source>
</evidence>
<dbReference type="FunFam" id="1.10.287.3510:FF:000002">
    <property type="entry name" value="NADH-ubiquinone oxidoreductase chain 4L"/>
    <property type="match status" value="1"/>
</dbReference>
<keyword evidence="8 17" id="KW-1278">Translocase</keyword>
<name>A0A059XLT7_9TELE</name>
<dbReference type="GO" id="GO:0030964">
    <property type="term" value="C:NADH dehydrogenase complex"/>
    <property type="evidence" value="ECO:0007669"/>
    <property type="project" value="TreeGrafter"/>
</dbReference>
<comment type="similarity">
    <text evidence="2 17">Belongs to the complex I subunit 4L family.</text>
</comment>
<accession>A0A059XLT7</accession>
<evidence type="ECO:0000256" key="12">
    <source>
        <dbReference type="ARBA" id="ARBA00023075"/>
    </source>
</evidence>
<protein>
    <recommendedName>
        <fullName evidence="4 17">NADH-ubiquinone oxidoreductase chain 4L</fullName>
        <ecNumber evidence="3 17">7.1.1.2</ecNumber>
    </recommendedName>
</protein>
<dbReference type="Gene3D" id="1.10.287.3510">
    <property type="match status" value="1"/>
</dbReference>
<comment type="subcellular location">
    <subcellularLocation>
        <location evidence="17">Mitochondrion inner membrane</location>
        <topology evidence="17">Multi-pass membrane protein</topology>
    </subcellularLocation>
    <subcellularLocation>
        <location evidence="1">Mitochondrion membrane</location>
        <topology evidence="1">Multi-pass membrane protein</topology>
    </subcellularLocation>
</comment>
<evidence type="ECO:0000256" key="11">
    <source>
        <dbReference type="ARBA" id="ARBA00023027"/>
    </source>
</evidence>
<evidence type="ECO:0000256" key="4">
    <source>
        <dbReference type="ARBA" id="ARBA00016612"/>
    </source>
</evidence>
<feature type="transmembrane region" description="Helical" evidence="17">
    <location>
        <begin position="6"/>
        <end position="22"/>
    </location>
</feature>
<dbReference type="CTD" id="4539"/>
<proteinExistence type="inferred from homology"/>
<evidence type="ECO:0000256" key="17">
    <source>
        <dbReference type="RuleBase" id="RU004419"/>
    </source>
</evidence>
<keyword evidence="7 17" id="KW-0812">Transmembrane</keyword>
<dbReference type="InterPro" id="IPR001133">
    <property type="entry name" value="NADH_UbQ_OxRdtase_chain4L/K"/>
</dbReference>
<feature type="transmembrane region" description="Helical" evidence="17">
    <location>
        <begin position="29"/>
        <end position="49"/>
    </location>
</feature>
<geneLocation type="mitochondrion" evidence="18"/>
<dbReference type="GO" id="GO:0008137">
    <property type="term" value="F:NADH dehydrogenase (ubiquinone) activity"/>
    <property type="evidence" value="ECO:0007669"/>
    <property type="project" value="UniProtKB-EC"/>
</dbReference>
<dbReference type="PANTHER" id="PTHR11434:SF0">
    <property type="entry name" value="NADH-UBIQUINONE OXIDOREDUCTASE CHAIN 4L"/>
    <property type="match status" value="1"/>
</dbReference>
<evidence type="ECO:0000256" key="5">
    <source>
        <dbReference type="ARBA" id="ARBA00022448"/>
    </source>
</evidence>
<organism evidence="18">
    <name type="scientific">Takifugu flavidus</name>
    <name type="common">sansaifugu</name>
    <dbReference type="NCBI Taxonomy" id="433684"/>
    <lineage>
        <taxon>Eukaryota</taxon>
        <taxon>Metazoa</taxon>
        <taxon>Chordata</taxon>
        <taxon>Craniata</taxon>
        <taxon>Vertebrata</taxon>
        <taxon>Euteleostomi</taxon>
        <taxon>Actinopterygii</taxon>
        <taxon>Neopterygii</taxon>
        <taxon>Teleostei</taxon>
        <taxon>Neoteleostei</taxon>
        <taxon>Acanthomorphata</taxon>
        <taxon>Eupercaria</taxon>
        <taxon>Tetraodontiformes</taxon>
        <taxon>Tetradontoidea</taxon>
        <taxon>Tetraodontidae</taxon>
        <taxon>Takifugu</taxon>
    </lineage>
</organism>
<dbReference type="GO" id="GO:0005743">
    <property type="term" value="C:mitochondrial inner membrane"/>
    <property type="evidence" value="ECO:0007669"/>
    <property type="project" value="UniProtKB-SubCell"/>
</dbReference>
<keyword evidence="6 17" id="KW-0679">Respiratory chain</keyword>
<keyword evidence="5 17" id="KW-0813">Transport</keyword>
<evidence type="ECO:0000256" key="14">
    <source>
        <dbReference type="ARBA" id="ARBA00023136"/>
    </source>
</evidence>
<dbReference type="OrthoDB" id="6146597at2759"/>
<dbReference type="GO" id="GO:1902495">
    <property type="term" value="C:transmembrane transporter complex"/>
    <property type="evidence" value="ECO:0007669"/>
    <property type="project" value="UniProtKB-ARBA"/>
</dbReference>
<dbReference type="RefSeq" id="YP_009034539.1">
    <property type="nucleotide sequence ID" value="NC_024199.1"/>
</dbReference>
<evidence type="ECO:0000256" key="3">
    <source>
        <dbReference type="ARBA" id="ARBA00012944"/>
    </source>
</evidence>
<dbReference type="GO" id="GO:0016651">
    <property type="term" value="F:oxidoreductase activity, acting on NAD(P)H"/>
    <property type="evidence" value="ECO:0007669"/>
    <property type="project" value="InterPro"/>
</dbReference>
<keyword evidence="9 17" id="KW-0249">Electron transport</keyword>
<dbReference type="GO" id="GO:0042773">
    <property type="term" value="P:ATP synthesis coupled electron transport"/>
    <property type="evidence" value="ECO:0007669"/>
    <property type="project" value="UniProtKB-UniRule"/>
</dbReference>
<dbReference type="KEGG" id="tfs:19524539"/>
<evidence type="ECO:0000256" key="8">
    <source>
        <dbReference type="ARBA" id="ARBA00022967"/>
    </source>
</evidence>
<keyword evidence="13 17" id="KW-0496">Mitochondrion</keyword>
<dbReference type="GO" id="GO:0098803">
    <property type="term" value="C:respiratory chain complex"/>
    <property type="evidence" value="ECO:0007669"/>
    <property type="project" value="UniProtKB-ARBA"/>
</dbReference>
<keyword evidence="17" id="KW-0999">Mitochondrion inner membrane</keyword>
<keyword evidence="10 17" id="KW-1133">Transmembrane helix</keyword>
<gene>
    <name evidence="18" type="primary">ND4L</name>
</gene>